<evidence type="ECO:0000256" key="4">
    <source>
        <dbReference type="ARBA" id="ARBA00023163"/>
    </source>
</evidence>
<dbReference type="PANTHER" id="PTHR12396">
    <property type="entry name" value="METHYL-CPG BINDING PROTEIN, MBD"/>
    <property type="match status" value="1"/>
</dbReference>
<dbReference type="Gene3D" id="3.30.890.10">
    <property type="entry name" value="Methyl-cpg-binding Protein 2, Chain A"/>
    <property type="match status" value="1"/>
</dbReference>
<keyword evidence="2" id="KW-0805">Transcription regulation</keyword>
<dbReference type="SUPFAM" id="SSF54171">
    <property type="entry name" value="DNA-binding domain"/>
    <property type="match status" value="1"/>
</dbReference>
<keyword evidence="5" id="KW-0539">Nucleus</keyword>
<feature type="region of interest" description="Disordered" evidence="6">
    <location>
        <begin position="126"/>
        <end position="145"/>
    </location>
</feature>
<evidence type="ECO:0000259" key="7">
    <source>
        <dbReference type="PROSITE" id="PS50982"/>
    </source>
</evidence>
<dbReference type="EMBL" id="KK914256">
    <property type="protein sequence ID" value="KDP44194.1"/>
    <property type="molecule type" value="Genomic_DNA"/>
</dbReference>
<dbReference type="InterPro" id="IPR001739">
    <property type="entry name" value="Methyl_CpG_DNA-bd"/>
</dbReference>
<dbReference type="GO" id="GO:0003677">
    <property type="term" value="F:DNA binding"/>
    <property type="evidence" value="ECO:0007669"/>
    <property type="project" value="UniProtKB-KW"/>
</dbReference>
<protein>
    <recommendedName>
        <fullName evidence="7">MBD domain-containing protein</fullName>
    </recommendedName>
</protein>
<keyword evidence="4" id="KW-0804">Transcription</keyword>
<evidence type="ECO:0000256" key="6">
    <source>
        <dbReference type="SAM" id="MobiDB-lite"/>
    </source>
</evidence>
<sequence length="195" mass="21887">MGREVSLSSLLILSGKQNQNRESEIVGPISTTSTAVCSSAPPFELPDGWVVEQRRRPRNGRFDKCYIEPGTGKRFRSLTSVERYLTEKKAYEAPNALNPGDQLYLTDGKEYTAMPEALELGDHTLSNHPNPEKKHVSGDEVDTSIVDLGNPPAKIKWVLSPVGNIWRSFSEDTLVPEAVKHKWSETFIRSLNDRY</sequence>
<dbReference type="PROSITE" id="PS50982">
    <property type="entry name" value="MBD"/>
    <property type="match status" value="1"/>
</dbReference>
<evidence type="ECO:0000256" key="3">
    <source>
        <dbReference type="ARBA" id="ARBA00023125"/>
    </source>
</evidence>
<dbReference type="Pfam" id="PF01429">
    <property type="entry name" value="MBD"/>
    <property type="match status" value="1"/>
</dbReference>
<evidence type="ECO:0000313" key="8">
    <source>
        <dbReference type="EMBL" id="KDP44194.1"/>
    </source>
</evidence>
<reference evidence="8 9" key="1">
    <citation type="journal article" date="2014" name="PLoS ONE">
        <title>Global Analysis of Gene Expression Profiles in Physic Nut (Jatropha curcas L.) Seedlings Exposed to Salt Stress.</title>
        <authorList>
            <person name="Zhang L."/>
            <person name="Zhang C."/>
            <person name="Wu P."/>
            <person name="Chen Y."/>
            <person name="Li M."/>
            <person name="Jiang H."/>
            <person name="Wu G."/>
        </authorList>
    </citation>
    <scope>NUCLEOTIDE SEQUENCE [LARGE SCALE GENOMIC DNA]</scope>
    <source>
        <strain evidence="9">cv. GZQX0401</strain>
        <tissue evidence="8">Young leaves</tissue>
    </source>
</reference>
<keyword evidence="9" id="KW-1185">Reference proteome</keyword>
<dbReference type="GO" id="GO:0005634">
    <property type="term" value="C:nucleus"/>
    <property type="evidence" value="ECO:0007669"/>
    <property type="project" value="UniProtKB-SubCell"/>
</dbReference>
<name>A0A067LIW5_JATCU</name>
<dbReference type="OrthoDB" id="10072024at2759"/>
<comment type="subcellular location">
    <subcellularLocation>
        <location evidence="1">Nucleus</location>
    </subcellularLocation>
</comment>
<dbReference type="Proteomes" id="UP000027138">
    <property type="component" value="Unassembled WGS sequence"/>
</dbReference>
<evidence type="ECO:0000256" key="5">
    <source>
        <dbReference type="ARBA" id="ARBA00023242"/>
    </source>
</evidence>
<dbReference type="PANTHER" id="PTHR12396:SF38">
    <property type="entry name" value="METHYL-CPG-BINDING DOMAIN-CONTAINING PROTEIN 7"/>
    <property type="match status" value="1"/>
</dbReference>
<proteinExistence type="predicted"/>
<accession>A0A067LIW5</accession>
<evidence type="ECO:0000256" key="2">
    <source>
        <dbReference type="ARBA" id="ARBA00023015"/>
    </source>
</evidence>
<evidence type="ECO:0000256" key="1">
    <source>
        <dbReference type="ARBA" id="ARBA00004123"/>
    </source>
</evidence>
<dbReference type="STRING" id="180498.A0A067LIW5"/>
<keyword evidence="3" id="KW-0238">DNA-binding</keyword>
<organism evidence="8 9">
    <name type="scientific">Jatropha curcas</name>
    <name type="common">Barbados nut</name>
    <dbReference type="NCBI Taxonomy" id="180498"/>
    <lineage>
        <taxon>Eukaryota</taxon>
        <taxon>Viridiplantae</taxon>
        <taxon>Streptophyta</taxon>
        <taxon>Embryophyta</taxon>
        <taxon>Tracheophyta</taxon>
        <taxon>Spermatophyta</taxon>
        <taxon>Magnoliopsida</taxon>
        <taxon>eudicotyledons</taxon>
        <taxon>Gunneridae</taxon>
        <taxon>Pentapetalae</taxon>
        <taxon>rosids</taxon>
        <taxon>fabids</taxon>
        <taxon>Malpighiales</taxon>
        <taxon>Euphorbiaceae</taxon>
        <taxon>Crotonoideae</taxon>
        <taxon>Jatropheae</taxon>
        <taxon>Jatropha</taxon>
    </lineage>
</organism>
<dbReference type="AlphaFoldDB" id="A0A067LIW5"/>
<feature type="domain" description="MBD" evidence="7">
    <location>
        <begin position="35"/>
        <end position="110"/>
    </location>
</feature>
<gene>
    <name evidence="8" type="ORF">JCGZ_05661</name>
</gene>
<dbReference type="InterPro" id="IPR016177">
    <property type="entry name" value="DNA-bd_dom_sf"/>
</dbReference>
<evidence type="ECO:0000313" key="9">
    <source>
        <dbReference type="Proteomes" id="UP000027138"/>
    </source>
</evidence>